<dbReference type="InterPro" id="IPR011042">
    <property type="entry name" value="6-blade_b-propeller_TolB-like"/>
</dbReference>
<dbReference type="PANTHER" id="PTHR10009">
    <property type="entry name" value="PROTEIN YELLOW-RELATED"/>
    <property type="match status" value="1"/>
</dbReference>
<dbReference type="Pfam" id="PF03022">
    <property type="entry name" value="MRJP"/>
    <property type="match status" value="1"/>
</dbReference>
<dbReference type="InterPro" id="IPR017996">
    <property type="entry name" value="MRJP/yellow-related"/>
</dbReference>
<dbReference type="GO" id="GO:0005576">
    <property type="term" value="C:extracellular region"/>
    <property type="evidence" value="ECO:0007669"/>
    <property type="project" value="UniProtKB-SubCell"/>
</dbReference>
<evidence type="ECO:0000313" key="4">
    <source>
        <dbReference type="Proteomes" id="UP000253958"/>
    </source>
</evidence>
<reference evidence="3 4" key="2">
    <citation type="submission" date="2018-08" db="EMBL/GenBank/DDBJ databases">
        <title>Streptomyces kandeliansis sp. nov., an endophytic bacterium isolated from mangrove plant.</title>
        <authorList>
            <person name="Wang R."/>
        </authorList>
    </citation>
    <scope>NUCLEOTIDE SEQUENCE [LARGE SCALE GENOMIC DNA]</scope>
    <source>
        <strain evidence="4">H14(2018)</strain>
    </source>
</reference>
<gene>
    <name evidence="3" type="ORF">DVH21_28065</name>
</gene>
<dbReference type="AlphaFoldDB" id="A0A3M9K9W0"/>
<proteinExistence type="predicted"/>
<dbReference type="SUPFAM" id="SSF63829">
    <property type="entry name" value="Calcium-dependent phosphotriesterase"/>
    <property type="match status" value="1"/>
</dbReference>
<protein>
    <submittedName>
        <fullName evidence="3">Uncharacterized protein</fullName>
    </submittedName>
</protein>
<comment type="subcellular location">
    <subcellularLocation>
        <location evidence="1">Secreted</location>
    </subcellularLocation>
</comment>
<reference evidence="3 4" key="1">
    <citation type="submission" date="2018-07" db="EMBL/GenBank/DDBJ databases">
        <authorList>
            <person name="Ye Y."/>
        </authorList>
    </citation>
    <scope>NUCLEOTIDE SEQUENCE [LARGE SCALE GENOMIC DNA]</scope>
    <source>
        <strain evidence="4">H14(2018)</strain>
    </source>
</reference>
<dbReference type="PANTHER" id="PTHR10009:SF18">
    <property type="entry name" value="PROTEIN YELLOW-LIKE PROTEIN"/>
    <property type="match status" value="1"/>
</dbReference>
<organism evidence="3 4">
    <name type="scientific">Micromonospora aurantiaca</name>
    <name type="common">nom. illeg.</name>
    <dbReference type="NCBI Taxonomy" id="47850"/>
    <lineage>
        <taxon>Bacteria</taxon>
        <taxon>Bacillati</taxon>
        <taxon>Actinomycetota</taxon>
        <taxon>Actinomycetes</taxon>
        <taxon>Micromonosporales</taxon>
        <taxon>Micromonosporaceae</taxon>
        <taxon>Micromonospora</taxon>
    </lineage>
</organism>
<dbReference type="EMBL" id="CP031263">
    <property type="protein sequence ID" value="AXH93483.1"/>
    <property type="molecule type" value="Genomic_DNA"/>
</dbReference>
<dbReference type="Gene3D" id="2.120.10.30">
    <property type="entry name" value="TolB, C-terminal domain"/>
    <property type="match status" value="1"/>
</dbReference>
<evidence type="ECO:0000256" key="1">
    <source>
        <dbReference type="ARBA" id="ARBA00004613"/>
    </source>
</evidence>
<sequence>MATMPGREDPRLIPVLSGDRVWTGVTTTTSGRLFVSYPSTDGPGVQVAEALTGGRFAPYPDARWNEVRAEHDPRGRFVHVNALRVGPDGQLWIVDAGAAGLGQPQVPGGARLISVDLDRDQVHRSYDLGPATYEHSYIDDVRFNGRLAYVSDSGAAGLIVVDLDSGRSRRVLDNHPATVNQGPLYADGQVLRDAHGAELRVHCDQIEVSPDGRYLYFQPLSGPMSRVETRYLDNPATSAQRLGDQVQHWADTPTTGGTAIDAAGTIYLSDVENRRLLTIAPDRRMSPFLTDPRLVWCDALWIDSRRHLWMPAAQLNRTAGLTGAAAVEYPVHIYKAPIDVGPAPNDHA</sequence>
<accession>A0A3M9K9W0</accession>
<name>A0A3M9K9W0_9ACTN</name>
<keyword evidence="2" id="KW-0964">Secreted</keyword>
<evidence type="ECO:0000256" key="2">
    <source>
        <dbReference type="ARBA" id="ARBA00022525"/>
    </source>
</evidence>
<evidence type="ECO:0000313" key="3">
    <source>
        <dbReference type="EMBL" id="AXH93483.1"/>
    </source>
</evidence>
<dbReference type="Proteomes" id="UP000253958">
    <property type="component" value="Chromosome"/>
</dbReference>